<feature type="region of interest" description="Disordered" evidence="1">
    <location>
        <begin position="2103"/>
        <end position="2192"/>
    </location>
</feature>
<evidence type="ECO:0000313" key="3">
    <source>
        <dbReference type="RefSeq" id="XP_034112824.1"/>
    </source>
</evidence>
<accession>A0A6P8XIV0</accession>
<evidence type="ECO:0000313" key="2">
    <source>
        <dbReference type="Proteomes" id="UP000515160"/>
    </source>
</evidence>
<dbReference type="Proteomes" id="UP000515160">
    <property type="component" value="Chromosome 2R"/>
</dbReference>
<feature type="compositionally biased region" description="Acidic residues" evidence="1">
    <location>
        <begin position="2380"/>
        <end position="2389"/>
    </location>
</feature>
<feature type="compositionally biased region" description="Basic residues" evidence="1">
    <location>
        <begin position="1434"/>
        <end position="1470"/>
    </location>
</feature>
<keyword evidence="2" id="KW-1185">Reference proteome</keyword>
<gene>
    <name evidence="3" type="primary">LOC117573631</name>
</gene>
<feature type="compositionally biased region" description="Low complexity" evidence="1">
    <location>
        <begin position="2103"/>
        <end position="2123"/>
    </location>
</feature>
<dbReference type="PANTHER" id="PTHR21696">
    <property type="entry name" value="PROTEIN UNC-79 HOMOLOG"/>
    <property type="match status" value="1"/>
</dbReference>
<feature type="region of interest" description="Disordered" evidence="1">
    <location>
        <begin position="1864"/>
        <end position="1906"/>
    </location>
</feature>
<evidence type="ECO:0000256" key="1">
    <source>
        <dbReference type="SAM" id="MobiDB-lite"/>
    </source>
</evidence>
<dbReference type="InterPro" id="IPR024855">
    <property type="entry name" value="UNC79"/>
</dbReference>
<dbReference type="Pfam" id="PF14776">
    <property type="entry name" value="UNC-79"/>
    <property type="match status" value="1"/>
</dbReference>
<feature type="region of interest" description="Disordered" evidence="1">
    <location>
        <begin position="846"/>
        <end position="869"/>
    </location>
</feature>
<feature type="compositionally biased region" description="Basic and acidic residues" evidence="1">
    <location>
        <begin position="848"/>
        <end position="869"/>
    </location>
</feature>
<organism evidence="2 3">
    <name type="scientific">Drosophila albomicans</name>
    <name type="common">Fruit fly</name>
    <dbReference type="NCBI Taxonomy" id="7291"/>
    <lineage>
        <taxon>Eukaryota</taxon>
        <taxon>Metazoa</taxon>
        <taxon>Ecdysozoa</taxon>
        <taxon>Arthropoda</taxon>
        <taxon>Hexapoda</taxon>
        <taxon>Insecta</taxon>
        <taxon>Pterygota</taxon>
        <taxon>Neoptera</taxon>
        <taxon>Endopterygota</taxon>
        <taxon>Diptera</taxon>
        <taxon>Brachycera</taxon>
        <taxon>Muscomorpha</taxon>
        <taxon>Ephydroidea</taxon>
        <taxon>Drosophilidae</taxon>
        <taxon>Drosophila</taxon>
    </lineage>
</organism>
<dbReference type="CTD" id="57578"/>
<reference evidence="3" key="1">
    <citation type="submission" date="2025-08" db="UniProtKB">
        <authorList>
            <consortium name="RefSeq"/>
        </authorList>
    </citation>
    <scope>IDENTIFICATION</scope>
    <source>
        <strain evidence="3">15112-1751.03</strain>
        <tissue evidence="3">Whole Adult</tissue>
    </source>
</reference>
<sequence>MTGSFKVQLINMGTRAAAFQAKLRALHEYHVRLLHNVLPAPSGVDIANNIKYFSQTLLTVLKDVRTSPHELIRDPLEDPTRMSAYPNLEYGNLYNALTMLIDVAPCIQYGQIVFGKALLQCLSCILPFLDKDLIDNLPYLVSSTISVLPPALHQDIVNALCYYILPFTITRRSADEQECQACQSVSSVIMMVLQYSKNPAHHCQLLECLMTLKHNVVKDILCVVAYGTAVSRSSAAKLLFYYWPAFDANLFDRKVLLSKLTNDLVPFTCQREHCPNAGNAEAAKVCYDHSISITYAPDCPPPLYLCIECANEIHREHANLEFGDILHPMQQVSMVCENKNCRSNEKSAFSICFSTECASYNGNHPIRYCGQCHSNRHNSRRGGDHVVHRSLQPAWQMDPEMQMHMVESVVSLLREAKPLNFEPGKESSSDAKKNGHALTPDNISLEERQMLGRYGIWLLVGRCTPTADTPVEVLGRILSMLFHWFHVTAYSYDAAGQIESTIEKLKVDHVCNWLKEICRIHYNVFISCLLPHPPEYARVGGHWETLASRTSHLKEGLQRLICLVPYEVITSEIWDYVMPHWMEAITNDVAEKELNELKIVLSKILDPEMSPLGFDAKTMYNFVAIRFEKTTAKVQQQALHWLQILTKLEILIPLVQLFAMFGDGVRIMKYGIQHELMREKEKDPQVQQQQAKAPKTPCKESKAEMANPPRRSSISPVVEDDSGNTSAISDDEAPTNRHTEFSTDAEHNLTCCILMLDILLKQMELQDVEQHMGIHTSVCENVSRLIKCMVTAARVGLSSHVCALKVAECAYCEASTMWHQLSTKLVEFMAPLNPVRPPDVPIEDIIEEEKSSRKSPPESDKEKTRERDVSLSMAPLPIPLGPLGGFADIFKLDQFFSDDGKIIIMAGPVPVAVPQPEPHSVGGVLVHMPHVCSNNENGHSVDNNELRKVHATDEIMTATVETVSEQLDLASILPTDRAIARSITLSDADVGSANVSVTKASVMGENGANGSNGGENGSGSDEDEEEEDSDDFWHTSVGKFKFTLDQLPQPLQYIHQLLTEIPTIKKPEILYYVLQCLKTMALHGDALAKAAREQRGFFIWCQENLLIKNLWELCNAEHSHICQVCVPLLLHCITLPLGSDVFWRVVQEAFHDVDWRVRFTAVERVTVITRFMDSTPLRSEVGLQTALATAFCHLIASMDDINVYVAQRATLYIGTIHDTAIRSLLFCLESQFDLFIVDRPVVLQSVYQLHNSLSDRKMLGWEFFLNRFDTLFVEAQINLEKCGDISYLRDLRNSDNGSEALSAKILKAREALSQSDTSGSMAKTLSASFGTKWPYKRTMSAPASMAPRQDSKFAVPEKEKIYSRQVSAPILKRKTSRFGLGQFLGSSSGNQNASTASHSVATTSNPLHTRSKAALPPPPCPIHHAPPHNTAFTYHHHPHPHHHPHSHPHPYTHATHHPHTHTYTHTHPHSHTAGSSAQVATFASAHSQSHQYLVHCVPPSHHSPMPTLQEAETLLRSQAAQQPFQPSTNATTSTTITSSSMQPATVATAVAATTTATVTTNATSTTSAAGMPTTASSTSGHTFATSLHSHFQKHPSAPNLLPPQPMVTAPSPSPSALAFPMHCTCDVAPHSHSNAAAAAGTTGSTTANPDGHIHSLGGLNDDNLIGLLSRITELEESDRETIHLLVFMLMQFMSRTDQAFPSEDKPVTRTQNIVLKHLFLLLGHNQIDKTFHTTPDSLRVSAVFNAFLANLPQVLDQNHLIGGLILPSVMQIILYAPNPTHTSGESYQNIVFNYSLWHLEQYPRRNWLFTLLVVLYKYSYTQPPLSGYVISAIRMIMNSLRGHFHQCRRIPTTTILDIQGVGGAARSRDVSQPSLGTDPDDKEASPPASPMFPSEGTSAASKSKGQNVAFTPKLQHAFRKYNDSSLDADETESELVAIPESDLSDSTLHGSSAPGSFDDTIHFEDILPTAKMELRNRRTVEYTEEKSSKSLKSMITTKTGDTYTTKIKGSTSESVSTTVVTTHTRHSLQEGVRMIVTPLVGPETTETAIVSPPVDVHRAVTVRNKSLENAAASTSKMFAAIATNHLKALGALQDMPAATTAAASVSSKPGSSSGSGSRSTNGGTVAPAVTTKPIGRHKTIVECSAGTSSSSADEARREKKSQTKSLRRTDKTYGSPDSPLSKMSVMPNPRDEVDAGLLPPPKSIAALEIPTPERLLPIGTQDTVATLVERVRDGLNLPDISHLKQDSLDVSESTKDDVTASSRNNSPRRLIKQVALESPPNPNAAAAAASTDAQTQASSQAQSQAQPDLHTSILKNVTQDLKQTSADRPTNAAGPSATSNSIKRPRQKLAPFNVDTNAIPDIRSRYAGSWPPPPFQPAEEHDEDGDEATDMPNGHTTHAANHAPRGSSRRVGDYTIVERCSDCGAVIEEYTDEEIGILIVILGTFIHREPAMAAPFLPEVLTISSRICLSGTHAWQGENGLPLASSAQAVALQFIRCVLHQLAPNGIFLQVFQTQMKIKIRHNHFRSIAKALQDFQDLNATSPIYMVCESLTSKKALPIDQLPVIFRNMAEYLQCVPAEAGVGLAVWSQAMQAMESLLRQVIVIMPSLSNAEYMLDLIAATLRLNCVPKTLLDPYSKIMAYCVQHTNLEYQTLYDLCTLNTRSFNKDRDKNLLCRQMIFEFVQALKFKSNIPDHNLLMIIGFVLLDAGGTLPPGALPGLPDAAPVLTTNAADCLRTYINDVIDFLADFHTLSKIKNFKNGQSSNGLGEDTLGGVLKGAVAQYLALEMSRGNSRDNKAVARYLPWLNNAPSSLQQGPKEFTECVGHMRLLSWLLLGSLTHMALMQRRQETQTLPPPVPPNVAPGQGQPPAATVHYQHQGVTYSQPVPQEASCHIADHIQVIFAGFAEQSKTSVLHMSSLFHAFTLCQLWTVYLEQMAHNTNSNAEGSTLGVLFEFWTKVTPCILQLVSHAKPANKDMHAQSSVDFQTQSANSKLSEMVNLHFLSLLEALKETNSTVLGKLLPMWSTVLSSQTQLSDTLHVRLQNVRDYAPDYEELQTNKSEALLKWLQRLQFKMGQIELQASTATQFYSI</sequence>
<feature type="compositionally biased region" description="Low complexity" evidence="1">
    <location>
        <begin position="2283"/>
        <end position="2307"/>
    </location>
</feature>
<feature type="compositionally biased region" description="Basic and acidic residues" evidence="1">
    <location>
        <begin position="2247"/>
        <end position="2258"/>
    </location>
</feature>
<feature type="region of interest" description="Disordered" evidence="1">
    <location>
        <begin position="679"/>
        <end position="741"/>
    </location>
</feature>
<feature type="compositionally biased region" description="Low complexity" evidence="1">
    <location>
        <begin position="1388"/>
        <end position="1404"/>
    </location>
</feature>
<proteinExistence type="predicted"/>
<dbReference type="SUPFAM" id="SSF48371">
    <property type="entry name" value="ARM repeat"/>
    <property type="match status" value="1"/>
</dbReference>
<feature type="compositionally biased region" description="Acidic residues" evidence="1">
    <location>
        <begin position="1020"/>
        <end position="1030"/>
    </location>
</feature>
<protein>
    <submittedName>
        <fullName evidence="3">LOW QUALITY PROTEIN: protein unc-79 homolog</fullName>
    </submittedName>
</protein>
<feature type="region of interest" description="Disordered" evidence="1">
    <location>
        <begin position="2247"/>
        <end position="2307"/>
    </location>
</feature>
<feature type="compositionally biased region" description="Basic and acidic residues" evidence="1">
    <location>
        <begin position="2153"/>
        <end position="2171"/>
    </location>
</feature>
<name>A0A6P8XIV0_DROAB</name>
<feature type="region of interest" description="Disordered" evidence="1">
    <location>
        <begin position="1001"/>
        <end position="1030"/>
    </location>
</feature>
<dbReference type="OrthoDB" id="6270916at2759"/>
<feature type="compositionally biased region" description="Polar residues" evidence="1">
    <location>
        <begin position="1895"/>
        <end position="1906"/>
    </location>
</feature>
<dbReference type="RefSeq" id="XP_034112824.1">
    <property type="nucleotide sequence ID" value="XM_034256933.2"/>
</dbReference>
<dbReference type="InterPro" id="IPR016024">
    <property type="entry name" value="ARM-type_fold"/>
</dbReference>
<feature type="region of interest" description="Disordered" evidence="1">
    <location>
        <begin position="2324"/>
        <end position="2408"/>
    </location>
</feature>
<feature type="compositionally biased region" description="Low complexity" evidence="1">
    <location>
        <begin position="685"/>
        <end position="696"/>
    </location>
</feature>
<dbReference type="PANTHER" id="PTHR21696:SF2">
    <property type="entry name" value="PROTEIN UNC-79 HOMOLOG"/>
    <property type="match status" value="1"/>
</dbReference>
<feature type="region of interest" description="Disordered" evidence="1">
    <location>
        <begin position="1388"/>
        <end position="1474"/>
    </location>
</feature>
<dbReference type="GeneID" id="117573631"/>